<feature type="compositionally biased region" description="Low complexity" evidence="1">
    <location>
        <begin position="90"/>
        <end position="113"/>
    </location>
</feature>
<dbReference type="GeneID" id="27924886"/>
<organism evidence="2 3">
    <name type="scientific">Euphorbia caput-medusae latent virus</name>
    <dbReference type="NCBI Taxonomy" id="1853865"/>
    <lineage>
        <taxon>Viruses</taxon>
        <taxon>Monodnaviria</taxon>
        <taxon>Shotokuvirae</taxon>
        <taxon>Cressdnaviricota</taxon>
        <taxon>Repensiviricetes</taxon>
        <taxon>Geplafuvirales</taxon>
        <taxon>Geminiviridae</taxon>
        <taxon>Capulavirus</taxon>
        <taxon>Capulavirus euphorbiae</taxon>
    </lineage>
</organism>
<dbReference type="RefSeq" id="YP_009255249.1">
    <property type="nucleotide sequence ID" value="NC_030238.1"/>
</dbReference>
<evidence type="ECO:0000256" key="1">
    <source>
        <dbReference type="SAM" id="MobiDB-lite"/>
    </source>
</evidence>
<evidence type="ECO:0000313" key="3">
    <source>
        <dbReference type="Proteomes" id="UP000204096"/>
    </source>
</evidence>
<name>A0A161HBN8_9GEMI</name>
<dbReference type="Proteomes" id="UP000204096">
    <property type="component" value="Segment"/>
</dbReference>
<protein>
    <submittedName>
        <fullName evidence="2">C3</fullName>
    </submittedName>
</protein>
<feature type="compositionally biased region" description="Polar residues" evidence="1">
    <location>
        <begin position="23"/>
        <end position="39"/>
    </location>
</feature>
<accession>A0A161HBN8</accession>
<dbReference type="KEGG" id="vg:27924886"/>
<reference evidence="2 3" key="1">
    <citation type="journal article" date="2016" name="Virology">
        <title>Molecular characterization and prevalence of two capulaviruses: Alfalfa leaf curl virus from France and Euphorbia caput-medusae latent virus from South Africa.</title>
        <authorList>
            <person name="Bernardo P."/>
            <person name="Muhire B."/>
            <person name="Francois S."/>
            <person name="Deshoux M."/>
            <person name="Hartnady P."/>
            <person name="Farkas K."/>
            <person name="Kraberger S."/>
            <person name="Filloux D."/>
            <person name="Fernandez E."/>
            <person name="Galzi S."/>
            <person name="Ferdinand R."/>
            <person name="Granier M."/>
            <person name="Marais A."/>
            <person name="Monge Blasco P."/>
            <person name="Candresse T."/>
            <person name="Escriu F."/>
            <person name="Varsani A."/>
            <person name="Harkins G.W."/>
            <person name="Martin D.P."/>
            <person name="Roumagnac P."/>
        </authorList>
    </citation>
    <scope>NUCLEOTIDE SEQUENCE [LARGE SCALE GENOMIC DNA]</scope>
    <source>
        <strain evidence="2">DAR12_CM243</strain>
    </source>
</reference>
<sequence>MLGYVRRITKTVSHTFTALSRWTRGSTQPTNGSSTSRTQMEWPHTTPIARSQEEMQMWQTILPREDNLRNEEYLGQVEEALRRQGIQFGPPSSLNPHPSPNSSPESNMSNHMSGPLNSEIWSMQQTVNGPSPLLCSNPDLSIFLASPSPFNNGPRQISSQ</sequence>
<dbReference type="EMBL" id="KT214376">
    <property type="protein sequence ID" value="ANA76295.1"/>
    <property type="molecule type" value="Genomic_DNA"/>
</dbReference>
<feature type="region of interest" description="Disordered" evidence="1">
    <location>
        <begin position="80"/>
        <end position="116"/>
    </location>
</feature>
<proteinExistence type="predicted"/>
<evidence type="ECO:0000313" key="2">
    <source>
        <dbReference type="EMBL" id="ANA76295.1"/>
    </source>
</evidence>
<feature type="region of interest" description="Disordered" evidence="1">
    <location>
        <begin position="23"/>
        <end position="42"/>
    </location>
</feature>